<evidence type="ECO:0000256" key="6">
    <source>
        <dbReference type="RuleBase" id="RU364010"/>
    </source>
</evidence>
<evidence type="ECO:0000256" key="7">
    <source>
        <dbReference type="SAM" id="Coils"/>
    </source>
</evidence>
<comment type="similarity">
    <text evidence="1 6">Belongs to the V-ATPase C subunit family.</text>
</comment>
<dbReference type="InterPro" id="IPR004907">
    <property type="entry name" value="ATPase_V1-cplx_csu"/>
</dbReference>
<keyword evidence="2 6" id="KW-0813">Transport</keyword>
<name>A0AAD5Y1Y9_9FUNG</name>
<evidence type="ECO:0000256" key="1">
    <source>
        <dbReference type="ARBA" id="ARBA00006138"/>
    </source>
</evidence>
<proteinExistence type="inferred from homology"/>
<dbReference type="Gene3D" id="3.30.70.1180">
    <property type="entry name" value="Vacuolar atp synthase subunit c, domain 1"/>
    <property type="match status" value="1"/>
</dbReference>
<dbReference type="PANTHER" id="PTHR10137:SF0">
    <property type="entry name" value="V-TYPE PROTON ATPASE SUBUNIT C"/>
    <property type="match status" value="1"/>
</dbReference>
<reference evidence="8" key="1">
    <citation type="submission" date="2020-05" db="EMBL/GenBank/DDBJ databases">
        <title>Phylogenomic resolution of chytrid fungi.</title>
        <authorList>
            <person name="Stajich J.E."/>
            <person name="Amses K."/>
            <person name="Simmons R."/>
            <person name="Seto K."/>
            <person name="Myers J."/>
            <person name="Bonds A."/>
            <person name="Quandt C.A."/>
            <person name="Barry K."/>
            <person name="Liu P."/>
            <person name="Grigoriev I."/>
            <person name="Longcore J.E."/>
            <person name="James T.Y."/>
        </authorList>
    </citation>
    <scope>NUCLEOTIDE SEQUENCE</scope>
    <source>
        <strain evidence="8">JEL0476</strain>
    </source>
</reference>
<evidence type="ECO:0000256" key="3">
    <source>
        <dbReference type="ARBA" id="ARBA00022781"/>
    </source>
</evidence>
<dbReference type="Gene3D" id="1.20.1460.10">
    <property type="entry name" value="subunit c (vma5p) of the yeast v-atpase, domain 2"/>
    <property type="match status" value="1"/>
</dbReference>
<dbReference type="Proteomes" id="UP001211065">
    <property type="component" value="Unassembled WGS sequence"/>
</dbReference>
<dbReference type="GO" id="GO:0000221">
    <property type="term" value="C:vacuolar proton-transporting V-type ATPase, V1 domain"/>
    <property type="evidence" value="ECO:0007669"/>
    <property type="project" value="TreeGrafter"/>
</dbReference>
<evidence type="ECO:0000256" key="5">
    <source>
        <dbReference type="ARBA" id="ARBA00053565"/>
    </source>
</evidence>
<dbReference type="EMBL" id="JADGJW010000089">
    <property type="protein sequence ID" value="KAJ3224553.1"/>
    <property type="molecule type" value="Genomic_DNA"/>
</dbReference>
<organism evidence="8 9">
    <name type="scientific">Clydaea vesicula</name>
    <dbReference type="NCBI Taxonomy" id="447962"/>
    <lineage>
        <taxon>Eukaryota</taxon>
        <taxon>Fungi</taxon>
        <taxon>Fungi incertae sedis</taxon>
        <taxon>Chytridiomycota</taxon>
        <taxon>Chytridiomycota incertae sedis</taxon>
        <taxon>Chytridiomycetes</taxon>
        <taxon>Lobulomycetales</taxon>
        <taxon>Lobulomycetaceae</taxon>
        <taxon>Clydaea</taxon>
    </lineage>
</organism>
<dbReference type="GO" id="GO:0046961">
    <property type="term" value="F:proton-transporting ATPase activity, rotational mechanism"/>
    <property type="evidence" value="ECO:0007669"/>
    <property type="project" value="InterPro"/>
</dbReference>
<dbReference type="SUPFAM" id="SSF118203">
    <property type="entry name" value="Vacuolar ATP synthase subunit C"/>
    <property type="match status" value="1"/>
</dbReference>
<keyword evidence="3 6" id="KW-0375">Hydrogen ion transport</keyword>
<comment type="caution">
    <text evidence="8">The sequence shown here is derived from an EMBL/GenBank/DDBJ whole genome shotgun (WGS) entry which is preliminary data.</text>
</comment>
<dbReference type="CDD" id="cd14785">
    <property type="entry name" value="V-ATPase_C"/>
    <property type="match status" value="1"/>
</dbReference>
<dbReference type="InterPro" id="IPR036132">
    <property type="entry name" value="Vac_ATP_synth_c_sf"/>
</dbReference>
<keyword evidence="9" id="KW-1185">Reference proteome</keyword>
<dbReference type="AlphaFoldDB" id="A0AAD5Y1Y9"/>
<keyword evidence="4 6" id="KW-0406">Ion transport</keyword>
<sequence length="385" mass="44011">MSSLYWFISAPGSPTKKDTLNKVKEKLESSSSDLGEVLPINLPDFKVGTLDTLYVLSDELQKHDASVESIALKIAENFKGLLQNNIDAWKNSLTVGDKSVDQFLKTFQWNTMKYRVDKSLKDLTDVILQEVNSIDALMKNKIQAYTQMKGQLQSLQRKQTGNLAVRSLNDVVKREYFVLDSEYLTTILVAVPKSLVDDWKAKYESLTQMVVPRSSQCIAEDEEYALYTVTLFQRVVEEFTIKARENKYVFIVRDYKWNEEQMQKEKKELSEAGASEKEQSATLQRLCKTNFGEIFSCWIHLKAIRVFVESILRHGLPPNSQAMMIKVKPKHARKARDALNALFAYLDVGGNAKDKGYEGMEESLTMLIGDKDYAPFVLFKIDTPY</sequence>
<evidence type="ECO:0000313" key="9">
    <source>
        <dbReference type="Proteomes" id="UP001211065"/>
    </source>
</evidence>
<protein>
    <recommendedName>
        <fullName evidence="6">V-type proton ATPase subunit C</fullName>
    </recommendedName>
</protein>
<evidence type="ECO:0000256" key="2">
    <source>
        <dbReference type="ARBA" id="ARBA00022448"/>
    </source>
</evidence>
<keyword evidence="7" id="KW-0175">Coiled coil</keyword>
<dbReference type="FunFam" id="3.30.70.100:FF:000002">
    <property type="entry name" value="V-type proton ATPase subunit C"/>
    <property type="match status" value="1"/>
</dbReference>
<feature type="coiled-coil region" evidence="7">
    <location>
        <begin position="252"/>
        <end position="279"/>
    </location>
</feature>
<gene>
    <name evidence="8" type="ORF">HK099_008234</name>
</gene>
<dbReference type="Pfam" id="PF03223">
    <property type="entry name" value="V-ATPase_C"/>
    <property type="match status" value="1"/>
</dbReference>
<evidence type="ECO:0000313" key="8">
    <source>
        <dbReference type="EMBL" id="KAJ3224553.1"/>
    </source>
</evidence>
<evidence type="ECO:0000256" key="4">
    <source>
        <dbReference type="ARBA" id="ARBA00023065"/>
    </source>
</evidence>
<dbReference type="PANTHER" id="PTHR10137">
    <property type="entry name" value="V-TYPE PROTON ATPASE SUBUNIT C"/>
    <property type="match status" value="1"/>
</dbReference>
<comment type="function">
    <text evidence="6">Subunit of the V1 complex of vacuolar(H+)-ATPase (V-ATPase), a multisubunit enzyme composed of a peripheral complex (V1) that hydrolyzes ATP and a membrane integral complex (V0) that translocates protons. V-ATPase is responsible for acidifying and maintaining the pH of intracellular compartments and in some cell types, is targeted to the plasma membrane, where it is responsible for acidifying the extracellular environment. Subunit C is necessary for the assembly of the catalytic sector of the enzyme and is likely to have a specific function in its catalytic activity.</text>
</comment>
<accession>A0AAD5Y1Y9</accession>
<dbReference type="Gene3D" id="3.30.70.100">
    <property type="match status" value="1"/>
</dbReference>
<comment type="subunit">
    <text evidence="6">V-ATPase is a heteromultimeric enzyme composed of a peripheral catalytic V1 complex (components A to H) attached to an integral membrane V0 proton pore complex.</text>
</comment>
<comment type="function">
    <text evidence="5">Subunit of the V1 complex of vacuolar(H+)-ATPase (V-ATPase), a multisubunit enzyme composed of a peripheral complex (V1) that hydrolyzes ATP and a membrane integral complex (V0) that translocates protons. V-ATPase is responsible for acidifying and maintaining the pH of intracellular compartments. Subunit C is necessary for the assembly of the catalytic sector of the enzyme and is likely to have a specific function in its catalytic activity. Reversibly leaves the enzyme after glucose depletion, causing the catalytic subcomplex V1 to detach from the V0 section.</text>
</comment>